<gene>
    <name evidence="2" type="ORF">FIA58_010805</name>
</gene>
<feature type="domain" description="Glycosyltransferase 2-like" evidence="1">
    <location>
        <begin position="5"/>
        <end position="132"/>
    </location>
</feature>
<evidence type="ECO:0000313" key="3">
    <source>
        <dbReference type="Proteomes" id="UP000817854"/>
    </source>
</evidence>
<dbReference type="InterPro" id="IPR029044">
    <property type="entry name" value="Nucleotide-diphossugar_trans"/>
</dbReference>
<dbReference type="Gene3D" id="3.90.550.10">
    <property type="entry name" value="Spore Coat Polysaccharide Biosynthesis Protein SpsA, Chain A"/>
    <property type="match status" value="1"/>
</dbReference>
<dbReference type="EMBL" id="VEVQ02000006">
    <property type="protein sequence ID" value="NHN26166.1"/>
    <property type="molecule type" value="Genomic_DNA"/>
</dbReference>
<name>A0ABX0IRH4_9FLAO</name>
<comment type="caution">
    <text evidence="2">The sequence shown here is derived from an EMBL/GenBank/DDBJ whole genome shotgun (WGS) entry which is preliminary data.</text>
</comment>
<protein>
    <submittedName>
        <fullName evidence="2">Glycosyltransferase</fullName>
    </submittedName>
</protein>
<dbReference type="PANTHER" id="PTHR22916:SF3">
    <property type="entry name" value="UDP-GLCNAC:BETAGAL BETA-1,3-N-ACETYLGLUCOSAMINYLTRANSFERASE-LIKE PROTEIN 1"/>
    <property type="match status" value="1"/>
</dbReference>
<dbReference type="RefSeq" id="WP_140962493.1">
    <property type="nucleotide sequence ID" value="NZ_VEVQ02000006.1"/>
</dbReference>
<dbReference type="PANTHER" id="PTHR22916">
    <property type="entry name" value="GLYCOSYLTRANSFERASE"/>
    <property type="match status" value="1"/>
</dbReference>
<dbReference type="InterPro" id="IPR001173">
    <property type="entry name" value="Glyco_trans_2-like"/>
</dbReference>
<evidence type="ECO:0000313" key="2">
    <source>
        <dbReference type="EMBL" id="NHN26166.1"/>
    </source>
</evidence>
<organism evidence="2 3">
    <name type="scientific">Flavobacterium jejuense</name>
    <dbReference type="NCBI Taxonomy" id="1544455"/>
    <lineage>
        <taxon>Bacteria</taxon>
        <taxon>Pseudomonadati</taxon>
        <taxon>Bacteroidota</taxon>
        <taxon>Flavobacteriia</taxon>
        <taxon>Flavobacteriales</taxon>
        <taxon>Flavobacteriaceae</taxon>
        <taxon>Flavobacterium</taxon>
    </lineage>
</organism>
<sequence>MIAVSVIIPNYNHEKFLKERIDSVLSQTFQDFEIIIFDDASTDASLAILNSYKDSTKISHFIINETNSGSPFKQWNKGLKLAKGKYIWIAETDDFADDLFLEKTVAAIEKTKNVVLTYTDSKIIDEKGNYLGAFSSRKNEAFKTEKWSHSYLNNGLDETLDFLLYKVTINNISAVLFKKHFFQNIDFQKLEGFKNAGDLFTYISMILQGNICYIPLPLNHYREHTHNITKKNIKNGLIYKERLMCFDFVLDYLNENDLSKREKERLKKVLTYFMHKNIFNLLEFNYKKELNSFILKCKKQDFITSFQYNWYIVASKLYHFKSNTSKGLSRRIIKKIVFN</sequence>
<evidence type="ECO:0000259" key="1">
    <source>
        <dbReference type="Pfam" id="PF00535"/>
    </source>
</evidence>
<dbReference type="Pfam" id="PF00535">
    <property type="entry name" value="Glycos_transf_2"/>
    <property type="match status" value="1"/>
</dbReference>
<dbReference type="Proteomes" id="UP000817854">
    <property type="component" value="Unassembled WGS sequence"/>
</dbReference>
<reference evidence="2 3" key="2">
    <citation type="submission" date="2019-05" db="EMBL/GenBank/DDBJ databases">
        <authorList>
            <person name="Lianzixin W."/>
        </authorList>
    </citation>
    <scope>NUCLEOTIDE SEQUENCE [LARGE SCALE GENOMIC DNA]</scope>
    <source>
        <strain evidence="2 3">EC11</strain>
    </source>
</reference>
<keyword evidence="3" id="KW-1185">Reference proteome</keyword>
<reference evidence="2 3" key="3">
    <citation type="submission" date="2020-02" db="EMBL/GenBank/DDBJ databases">
        <title>Flavobacterium profundi sp. nov., isolated from a deep-sea seamount.</title>
        <authorList>
            <person name="Zhang D.-C."/>
        </authorList>
    </citation>
    <scope>NUCLEOTIDE SEQUENCE [LARGE SCALE GENOMIC DNA]</scope>
    <source>
        <strain evidence="2 3">EC11</strain>
    </source>
</reference>
<dbReference type="SUPFAM" id="SSF53448">
    <property type="entry name" value="Nucleotide-diphospho-sugar transferases"/>
    <property type="match status" value="1"/>
</dbReference>
<proteinExistence type="predicted"/>
<accession>A0ABX0IRH4</accession>
<reference evidence="3" key="1">
    <citation type="submission" date="2019-05" db="EMBL/GenBank/DDBJ databases">
        <title>Flavobacterium profundi sp. nov., isolated from a deep-sea seamount.</title>
        <authorList>
            <person name="Zhang D.-C."/>
        </authorList>
    </citation>
    <scope>NUCLEOTIDE SEQUENCE [LARGE SCALE GENOMIC DNA]</scope>
    <source>
        <strain evidence="3">EC11</strain>
    </source>
</reference>